<accession>A0A6J7D852</accession>
<reference evidence="2" key="1">
    <citation type="submission" date="2020-05" db="EMBL/GenBank/DDBJ databases">
        <authorList>
            <person name="Chiriac C."/>
            <person name="Salcher M."/>
            <person name="Ghai R."/>
            <person name="Kavagutti S V."/>
        </authorList>
    </citation>
    <scope>NUCLEOTIDE SEQUENCE</scope>
</reference>
<name>A0A6J7D852_9ZZZZ</name>
<evidence type="ECO:0000256" key="1">
    <source>
        <dbReference type="SAM" id="MobiDB-lite"/>
    </source>
</evidence>
<sequence length="101" mass="11387">MTCRIAFHRSRKFCQCGKRSSTRFVDKTEIATTRQQIAKLGAKFAKASNIGIERRRPIPIRAVGDFPVKKCFDVGVLVATGHEPSDEPGTLFRTDDFKSER</sequence>
<evidence type="ECO:0000313" key="2">
    <source>
        <dbReference type="EMBL" id="CAB4865770.1"/>
    </source>
</evidence>
<feature type="region of interest" description="Disordered" evidence="1">
    <location>
        <begin position="81"/>
        <end position="101"/>
    </location>
</feature>
<gene>
    <name evidence="2" type="ORF">UFOPK3339_00637</name>
</gene>
<organism evidence="2">
    <name type="scientific">freshwater metagenome</name>
    <dbReference type="NCBI Taxonomy" id="449393"/>
    <lineage>
        <taxon>unclassified sequences</taxon>
        <taxon>metagenomes</taxon>
        <taxon>ecological metagenomes</taxon>
    </lineage>
</organism>
<proteinExistence type="predicted"/>
<protein>
    <submittedName>
        <fullName evidence="2">Unannotated protein</fullName>
    </submittedName>
</protein>
<dbReference type="EMBL" id="CAFBLF010000081">
    <property type="protein sequence ID" value="CAB4865770.1"/>
    <property type="molecule type" value="Genomic_DNA"/>
</dbReference>
<dbReference type="AlphaFoldDB" id="A0A6J7D852"/>